<evidence type="ECO:0000256" key="1">
    <source>
        <dbReference type="ARBA" id="ARBA00004370"/>
    </source>
</evidence>
<dbReference type="AlphaFoldDB" id="A0A0K8UA08"/>
<dbReference type="InterPro" id="IPR014472">
    <property type="entry name" value="CHOPT"/>
</dbReference>
<dbReference type="InterPro" id="IPR048254">
    <property type="entry name" value="CDP_ALCOHOL_P_TRANSF_CS"/>
</dbReference>
<name>A0A0K8UA08_BACLA</name>
<feature type="transmembrane region" description="Helical" evidence="6">
    <location>
        <begin position="289"/>
        <end position="308"/>
    </location>
</feature>
<feature type="transmembrane region" description="Helical" evidence="6">
    <location>
        <begin position="218"/>
        <end position="237"/>
    </location>
</feature>
<evidence type="ECO:0000256" key="3">
    <source>
        <dbReference type="ARBA" id="ARBA00022679"/>
    </source>
</evidence>
<dbReference type="PIRSF" id="PIRSF015665">
    <property type="entry name" value="CHOPT"/>
    <property type="match status" value="1"/>
</dbReference>
<keyword evidence="4 6" id="KW-0472">Membrane</keyword>
<reference evidence="7" key="1">
    <citation type="submission" date="2015-06" db="EMBL/GenBank/DDBJ databases">
        <authorList>
            <person name="Hoefler B.C."/>
            <person name="Straight P.D."/>
        </authorList>
    </citation>
    <scope>NUCLEOTIDE SEQUENCE</scope>
</reference>
<protein>
    <submittedName>
        <fullName evidence="7">Ethanolaminephosphotransferase 1</fullName>
    </submittedName>
</protein>
<feature type="transmembrane region" description="Helical" evidence="6">
    <location>
        <begin position="349"/>
        <end position="368"/>
    </location>
</feature>
<evidence type="ECO:0000256" key="6">
    <source>
        <dbReference type="SAM" id="Phobius"/>
    </source>
</evidence>
<evidence type="ECO:0000256" key="4">
    <source>
        <dbReference type="ARBA" id="ARBA00023136"/>
    </source>
</evidence>
<dbReference type="FunFam" id="1.20.120.1760:FF:000016">
    <property type="entry name" value="ethanolaminephosphotransferase 1"/>
    <property type="match status" value="1"/>
</dbReference>
<feature type="transmembrane region" description="Helical" evidence="6">
    <location>
        <begin position="257"/>
        <end position="277"/>
    </location>
</feature>
<dbReference type="PROSITE" id="PS00379">
    <property type="entry name" value="CDP_ALCOHOL_P_TRANSF"/>
    <property type="match status" value="1"/>
</dbReference>
<evidence type="ECO:0000313" key="7">
    <source>
        <dbReference type="EMBL" id="JAI23175.1"/>
    </source>
</evidence>
<evidence type="ECO:0000256" key="2">
    <source>
        <dbReference type="ARBA" id="ARBA00010441"/>
    </source>
</evidence>
<comment type="similarity">
    <text evidence="2 5">Belongs to the CDP-alcohol phosphatidyltransferase class-I family.</text>
</comment>
<feature type="transmembrane region" description="Helical" evidence="6">
    <location>
        <begin position="320"/>
        <end position="337"/>
    </location>
</feature>
<dbReference type="GO" id="GO:0005789">
    <property type="term" value="C:endoplasmic reticulum membrane"/>
    <property type="evidence" value="ECO:0007669"/>
    <property type="project" value="TreeGrafter"/>
</dbReference>
<dbReference type="PANTHER" id="PTHR10414:SF36">
    <property type="entry name" value="GH11618P"/>
    <property type="match status" value="1"/>
</dbReference>
<dbReference type="OrthoDB" id="196717at2759"/>
<gene>
    <name evidence="7" type="primary">EPT1_0</name>
    <name evidence="7" type="ORF">c0_g1_i1</name>
</gene>
<dbReference type="EMBL" id="GDHF01029139">
    <property type="protein sequence ID" value="JAI23175.1"/>
    <property type="molecule type" value="Transcribed_RNA"/>
</dbReference>
<proteinExistence type="inferred from homology"/>
<dbReference type="GO" id="GO:0005794">
    <property type="term" value="C:Golgi apparatus"/>
    <property type="evidence" value="ECO:0007669"/>
    <property type="project" value="TreeGrafter"/>
</dbReference>
<feature type="transmembrane region" description="Helical" evidence="6">
    <location>
        <begin position="149"/>
        <end position="167"/>
    </location>
</feature>
<dbReference type="InterPro" id="IPR000462">
    <property type="entry name" value="CDP-OH_P_trans"/>
</dbReference>
<comment type="subcellular location">
    <subcellularLocation>
        <location evidence="1">Membrane</location>
    </subcellularLocation>
</comment>
<feature type="transmembrane region" description="Helical" evidence="6">
    <location>
        <begin position="187"/>
        <end position="206"/>
    </location>
</feature>
<dbReference type="PANTHER" id="PTHR10414">
    <property type="entry name" value="ETHANOLAMINEPHOSPHOTRANSFERASE"/>
    <property type="match status" value="1"/>
</dbReference>
<keyword evidence="6" id="KW-0812">Transmembrane</keyword>
<dbReference type="Pfam" id="PF01066">
    <property type="entry name" value="CDP-OH_P_transf"/>
    <property type="match status" value="1"/>
</dbReference>
<dbReference type="Gene3D" id="1.20.120.1760">
    <property type="match status" value="1"/>
</dbReference>
<sequence length="445" mass="51265">MFGIKYLTESHLKGFDRYKYSSIDTGYISVYIMHPFWNWCVQFLPKWLAPNLITFTGFLLTVVNFILIAYYDWDFQGGNHEVHTVPRWVWSVAAINILLYYNLDGMDGKQARRTGTSGPLGELFDHGLDSYSAVLIPIYMFSLFGTNDLPPIHMFFVIWNVFLNFYLTHVEKYNTGVMFLPWGYDCTMWGVSLMLFFTTLVGPEIWHARPFLGLSMANLFEIVLIGSAMVSSHPIIIKNIYLSYKNKTGKMRPFLEAARPLFPFLWLFAITTFWCFYSRNSIIDLSPRIIFILFGTLFSNIACRLIVAQMSDVRCDGFNLLLWPLLATVAASCFPWYEQLLGSEISEDMECWILQALTIFVTIAHLHYGKGVVCEMCDHFNIRCFKVRDTPYMQHKTVTNNLPKNLAAVKNSHNNQLIQSTQLTESLLSKRSVNNKNGPIQSNLS</sequence>
<dbReference type="GO" id="GO:0006646">
    <property type="term" value="P:phosphatidylethanolamine biosynthetic process"/>
    <property type="evidence" value="ECO:0007669"/>
    <property type="project" value="TreeGrafter"/>
</dbReference>
<feature type="transmembrane region" description="Helical" evidence="6">
    <location>
        <begin position="85"/>
        <end position="103"/>
    </location>
</feature>
<accession>A0A0K8UA08</accession>
<dbReference type="InterPro" id="IPR043130">
    <property type="entry name" value="CDP-OH_PTrfase_TM_dom"/>
</dbReference>
<dbReference type="GO" id="GO:0004307">
    <property type="term" value="F:ethanolaminephosphotransferase activity"/>
    <property type="evidence" value="ECO:0007669"/>
    <property type="project" value="TreeGrafter"/>
</dbReference>
<keyword evidence="6" id="KW-1133">Transmembrane helix</keyword>
<feature type="transmembrane region" description="Helical" evidence="6">
    <location>
        <begin position="52"/>
        <end position="73"/>
    </location>
</feature>
<evidence type="ECO:0000256" key="5">
    <source>
        <dbReference type="RuleBase" id="RU003750"/>
    </source>
</evidence>
<organism evidence="7">
    <name type="scientific">Bactrocera latifrons</name>
    <name type="common">Malaysian fruit fly</name>
    <name type="synonym">Chaetodacus latifrons</name>
    <dbReference type="NCBI Taxonomy" id="174628"/>
    <lineage>
        <taxon>Eukaryota</taxon>
        <taxon>Metazoa</taxon>
        <taxon>Ecdysozoa</taxon>
        <taxon>Arthropoda</taxon>
        <taxon>Hexapoda</taxon>
        <taxon>Insecta</taxon>
        <taxon>Pterygota</taxon>
        <taxon>Neoptera</taxon>
        <taxon>Endopterygota</taxon>
        <taxon>Diptera</taxon>
        <taxon>Brachycera</taxon>
        <taxon>Muscomorpha</taxon>
        <taxon>Tephritoidea</taxon>
        <taxon>Tephritidae</taxon>
        <taxon>Bactrocera</taxon>
        <taxon>Bactrocera</taxon>
    </lineage>
</organism>
<keyword evidence="3 5" id="KW-0808">Transferase</keyword>